<proteinExistence type="predicted"/>
<protein>
    <submittedName>
        <fullName evidence="2">Uncharacterized protein</fullName>
    </submittedName>
</protein>
<evidence type="ECO:0000313" key="2">
    <source>
        <dbReference type="EMBL" id="VVB10897.1"/>
    </source>
</evidence>
<comment type="caution">
    <text evidence="2">The sequence shown here is derived from an EMBL/GenBank/DDBJ whole genome shotgun (WGS) entry which is preliminary data.</text>
</comment>
<dbReference type="AlphaFoldDB" id="A0A565CB52"/>
<feature type="region of interest" description="Disordered" evidence="1">
    <location>
        <begin position="25"/>
        <end position="59"/>
    </location>
</feature>
<sequence length="221" mass="24143">MKLGLTAKDLCLMREALYLNEQFSSRSQREVKSISAMPNQPQAAEPPDPPDPRDRVSHPSCKGALAWLSQAFHVREGHGEPSPFPSRQGSNLGNRIGFLEMTGVPALPAMAGVSGSPSMCSTGYGTATAPSIQIWYVKGLSLACSLRSDSRKPSPDPPSIPTGSPLVKHQIHLPLPWFKLTRAISGNFCQPEPWSYPMLPQYSEMYQSWARPMSSFKSGLC</sequence>
<keyword evidence="3" id="KW-1185">Reference proteome</keyword>
<organism evidence="2 3">
    <name type="scientific">Arabis nemorensis</name>
    <dbReference type="NCBI Taxonomy" id="586526"/>
    <lineage>
        <taxon>Eukaryota</taxon>
        <taxon>Viridiplantae</taxon>
        <taxon>Streptophyta</taxon>
        <taxon>Embryophyta</taxon>
        <taxon>Tracheophyta</taxon>
        <taxon>Spermatophyta</taxon>
        <taxon>Magnoliopsida</taxon>
        <taxon>eudicotyledons</taxon>
        <taxon>Gunneridae</taxon>
        <taxon>Pentapetalae</taxon>
        <taxon>rosids</taxon>
        <taxon>malvids</taxon>
        <taxon>Brassicales</taxon>
        <taxon>Brassicaceae</taxon>
        <taxon>Arabideae</taxon>
        <taxon>Arabis</taxon>
    </lineage>
</organism>
<name>A0A565CB52_9BRAS</name>
<reference evidence="2" key="1">
    <citation type="submission" date="2019-07" db="EMBL/GenBank/DDBJ databases">
        <authorList>
            <person name="Dittberner H."/>
        </authorList>
    </citation>
    <scope>NUCLEOTIDE SEQUENCE [LARGE SCALE GENOMIC DNA]</scope>
</reference>
<accession>A0A565CB52</accession>
<dbReference type="Proteomes" id="UP000489600">
    <property type="component" value="Unassembled WGS sequence"/>
</dbReference>
<gene>
    <name evidence="2" type="ORF">ANE_LOCUS21341</name>
</gene>
<dbReference type="EMBL" id="CABITT030000007">
    <property type="protein sequence ID" value="VVB10897.1"/>
    <property type="molecule type" value="Genomic_DNA"/>
</dbReference>
<evidence type="ECO:0000313" key="3">
    <source>
        <dbReference type="Proteomes" id="UP000489600"/>
    </source>
</evidence>
<evidence type="ECO:0000256" key="1">
    <source>
        <dbReference type="SAM" id="MobiDB-lite"/>
    </source>
</evidence>